<dbReference type="Pfam" id="PF22007">
    <property type="entry name" value="DUF6930"/>
    <property type="match status" value="1"/>
</dbReference>
<organism evidence="2 3">
    <name type="scientific">Holdemania filiformis</name>
    <dbReference type="NCBI Taxonomy" id="61171"/>
    <lineage>
        <taxon>Bacteria</taxon>
        <taxon>Bacillati</taxon>
        <taxon>Bacillota</taxon>
        <taxon>Erysipelotrichia</taxon>
        <taxon>Erysipelotrichales</taxon>
        <taxon>Erysipelotrichaceae</taxon>
        <taxon>Holdemania</taxon>
    </lineage>
</organism>
<evidence type="ECO:0000313" key="2">
    <source>
        <dbReference type="EMBL" id="RGR76926.1"/>
    </source>
</evidence>
<dbReference type="RefSeq" id="WP_117892647.1">
    <property type="nucleotide sequence ID" value="NZ_CABJCV010000001.1"/>
</dbReference>
<evidence type="ECO:0000259" key="1">
    <source>
        <dbReference type="Pfam" id="PF22007"/>
    </source>
</evidence>
<evidence type="ECO:0000313" key="3">
    <source>
        <dbReference type="Proteomes" id="UP000284178"/>
    </source>
</evidence>
<protein>
    <recommendedName>
        <fullName evidence="1">DUF6930 domain-containing protein</fullName>
    </recommendedName>
</protein>
<sequence>MQSSTQALQQFKQALAHVYQQWRDKQWEMMNIKLELPLFDAPVCASFLQMGEETVLEICDDDWDQLVGNSLAEEDSYHMAVQASRRIMWRPFCAEEAEVALFQQDGLQVFINDIHCGLLEVRPSSRWIEETRMLVEALSEILAAYNGPETTDEQWVEAAQLSDQSWRLVPKEGAVRIEGPACMIDEAAADKLSQLKHTRETAQLDVVSLIDPLEAEHGTAVAFRMLVLVCSNRHQTHIEFSFRKREDLCTALVEALREFILIAGIPARLQVNHGLYEFILADLAQRLGIRIVHVEHLILTEQLSEELAAALSPLATPESMN</sequence>
<dbReference type="EMBL" id="QRUP01000001">
    <property type="protein sequence ID" value="RGR76926.1"/>
    <property type="molecule type" value="Genomic_DNA"/>
</dbReference>
<reference evidence="2 3" key="1">
    <citation type="submission" date="2018-08" db="EMBL/GenBank/DDBJ databases">
        <title>A genome reference for cultivated species of the human gut microbiota.</title>
        <authorList>
            <person name="Zou Y."/>
            <person name="Xue W."/>
            <person name="Luo G."/>
        </authorList>
    </citation>
    <scope>NUCLEOTIDE SEQUENCE [LARGE SCALE GENOMIC DNA]</scope>
    <source>
        <strain evidence="2 3">AF24-29</strain>
    </source>
</reference>
<dbReference type="Proteomes" id="UP000284178">
    <property type="component" value="Unassembled WGS sequence"/>
</dbReference>
<comment type="caution">
    <text evidence="2">The sequence shown here is derived from an EMBL/GenBank/DDBJ whole genome shotgun (WGS) entry which is preliminary data.</text>
</comment>
<dbReference type="GeneID" id="83014011"/>
<keyword evidence="3" id="KW-1185">Reference proteome</keyword>
<feature type="domain" description="DUF6930" evidence="1">
    <location>
        <begin position="191"/>
        <end position="307"/>
    </location>
</feature>
<dbReference type="AlphaFoldDB" id="A0A412G6Q6"/>
<dbReference type="InterPro" id="IPR054216">
    <property type="entry name" value="DUF6930"/>
</dbReference>
<gene>
    <name evidence="2" type="ORF">DWY25_01130</name>
</gene>
<accession>A0A412G6Q6</accession>
<name>A0A412G6Q6_9FIRM</name>
<proteinExistence type="predicted"/>